<dbReference type="Gene3D" id="2.110.10.10">
    <property type="entry name" value="Hemopexin-like domain"/>
    <property type="match status" value="1"/>
</dbReference>
<proteinExistence type="predicted"/>
<dbReference type="SMART" id="SM00120">
    <property type="entry name" value="HX"/>
    <property type="match status" value="2"/>
</dbReference>
<dbReference type="OMA" id="YEEEAYF"/>
<organism evidence="1 2">
    <name type="scientific">Chenopodium quinoa</name>
    <name type="common">Quinoa</name>
    <dbReference type="NCBI Taxonomy" id="63459"/>
    <lineage>
        <taxon>Eukaryota</taxon>
        <taxon>Viridiplantae</taxon>
        <taxon>Streptophyta</taxon>
        <taxon>Embryophyta</taxon>
        <taxon>Tracheophyta</taxon>
        <taxon>Spermatophyta</taxon>
        <taxon>Magnoliopsida</taxon>
        <taxon>eudicotyledons</taxon>
        <taxon>Gunneridae</taxon>
        <taxon>Pentapetalae</taxon>
        <taxon>Caryophyllales</taxon>
        <taxon>Chenopodiaceae</taxon>
        <taxon>Chenopodioideae</taxon>
        <taxon>Atripliceae</taxon>
        <taxon>Chenopodium</taxon>
    </lineage>
</organism>
<sequence length="259" mass="28729">MFNYKAENGERVSLSINKCQLSGDKRNNTTNCSMIEWYTDGVSKSEGYIDAAFRSSRTNEAYLFMKNEYLLLDYATGSSDDRVLNGPFLIPYGFHSLKGTAFGDYGVDCSFGSDNKYEASIFSGNLCARMNYAPGTTNDRITSGPMTITKMFPFFKNTNFQNGVDAAFESSTPYEAYLFKGDQYALINYKMDNNASPRLIAIRSISRGDSYALINFAPGSTDDSLIGGVKKILPNWTSLQSILPRNNRGIDITGDDEST</sequence>
<name>A0A803LLB1_CHEQI</name>
<dbReference type="Pfam" id="PF00045">
    <property type="entry name" value="Hemopexin"/>
    <property type="match status" value="1"/>
</dbReference>
<evidence type="ECO:0000313" key="1">
    <source>
        <dbReference type="EnsemblPlants" id="AUR62014758-RA:cds"/>
    </source>
</evidence>
<protein>
    <submittedName>
        <fullName evidence="1">Uncharacterized protein</fullName>
    </submittedName>
</protein>
<dbReference type="SUPFAM" id="SSF50923">
    <property type="entry name" value="Hemopexin-like domain"/>
    <property type="match status" value="1"/>
</dbReference>
<dbReference type="Proteomes" id="UP000596660">
    <property type="component" value="Unplaced"/>
</dbReference>
<dbReference type="InterPro" id="IPR036375">
    <property type="entry name" value="Hemopexin-like_dom_sf"/>
</dbReference>
<keyword evidence="2" id="KW-1185">Reference proteome</keyword>
<evidence type="ECO:0000313" key="2">
    <source>
        <dbReference type="Proteomes" id="UP000596660"/>
    </source>
</evidence>
<reference evidence="1" key="2">
    <citation type="submission" date="2021-03" db="UniProtKB">
        <authorList>
            <consortium name="EnsemblPlants"/>
        </authorList>
    </citation>
    <scope>IDENTIFICATION</scope>
</reference>
<dbReference type="EnsemblPlants" id="AUR62014758-RA">
    <property type="protein sequence ID" value="AUR62014758-RA:cds"/>
    <property type="gene ID" value="AUR62014758"/>
</dbReference>
<dbReference type="AlphaFoldDB" id="A0A803LLB1"/>
<accession>A0A803LLB1</accession>
<dbReference type="Gramene" id="AUR62014758-RA">
    <property type="protein sequence ID" value="AUR62014758-RA:cds"/>
    <property type="gene ID" value="AUR62014758"/>
</dbReference>
<dbReference type="InterPro" id="IPR018487">
    <property type="entry name" value="Hemopexin-like_repeat"/>
</dbReference>
<reference evidence="1" key="1">
    <citation type="journal article" date="2017" name="Nature">
        <title>The genome of Chenopodium quinoa.</title>
        <authorList>
            <person name="Jarvis D.E."/>
            <person name="Ho Y.S."/>
            <person name="Lightfoot D.J."/>
            <person name="Schmoeckel S.M."/>
            <person name="Li B."/>
            <person name="Borm T.J.A."/>
            <person name="Ohyanagi H."/>
            <person name="Mineta K."/>
            <person name="Michell C.T."/>
            <person name="Saber N."/>
            <person name="Kharbatia N.M."/>
            <person name="Rupper R.R."/>
            <person name="Sharp A.R."/>
            <person name="Dally N."/>
            <person name="Boughton B.A."/>
            <person name="Woo Y.H."/>
            <person name="Gao G."/>
            <person name="Schijlen E.G.W.M."/>
            <person name="Guo X."/>
            <person name="Momin A.A."/>
            <person name="Negrao S."/>
            <person name="Al-Babili S."/>
            <person name="Gehring C."/>
            <person name="Roessner U."/>
            <person name="Jung C."/>
            <person name="Murphy K."/>
            <person name="Arold S.T."/>
            <person name="Gojobori T."/>
            <person name="van der Linden C.G."/>
            <person name="van Loo E.N."/>
            <person name="Jellen E.N."/>
            <person name="Maughan P.J."/>
            <person name="Tester M."/>
        </authorList>
    </citation>
    <scope>NUCLEOTIDE SEQUENCE [LARGE SCALE GENOMIC DNA]</scope>
    <source>
        <strain evidence="1">cv. PI 614886</strain>
    </source>
</reference>